<organism evidence="2 3">
    <name type="scientific">Heligmosomoides polygyrus</name>
    <name type="common">Parasitic roundworm</name>
    <dbReference type="NCBI Taxonomy" id="6339"/>
    <lineage>
        <taxon>Eukaryota</taxon>
        <taxon>Metazoa</taxon>
        <taxon>Ecdysozoa</taxon>
        <taxon>Nematoda</taxon>
        <taxon>Chromadorea</taxon>
        <taxon>Rhabditida</taxon>
        <taxon>Rhabditina</taxon>
        <taxon>Rhabditomorpha</taxon>
        <taxon>Strongyloidea</taxon>
        <taxon>Heligmosomidae</taxon>
        <taxon>Heligmosomoides</taxon>
    </lineage>
</organism>
<sequence length="210" mass="24494">MCMRFRRRAEHVAQCDWEFRRRAEQVVQCAWVFRRLLEHVAQRDWGFRSLNTNMKFVFEALIAIDRYWSKGGLRAQIKGHGNSGEYPDVFKVPGDLEYVKNASPNFKYVLKTSPNVTGDPEDFPKASLSVWGFRRRAEHVAQRAWNSEGVPNTSPNVTGDADDHRQKAFIMEKATNIDRCHRFLRMSFKRSEASVLWIIEVAEHESGVRF</sequence>
<keyword evidence="2" id="KW-1185">Reference proteome</keyword>
<evidence type="ECO:0000313" key="2">
    <source>
        <dbReference type="Proteomes" id="UP000050761"/>
    </source>
</evidence>
<dbReference type="WBParaSite" id="HPBE_0000275301-mRNA-1">
    <property type="protein sequence ID" value="HPBE_0000275301-mRNA-1"/>
    <property type="gene ID" value="HPBE_0000275301"/>
</dbReference>
<dbReference type="EMBL" id="UZAH01004800">
    <property type="protein sequence ID" value="VDO28009.1"/>
    <property type="molecule type" value="Genomic_DNA"/>
</dbReference>
<gene>
    <name evidence="1" type="ORF">HPBE_LOCUS2754</name>
</gene>
<name>A0A183F9B1_HELPZ</name>
<protein>
    <submittedName>
        <fullName evidence="3">Myotubularin phosphatase domain-containing protein</fullName>
    </submittedName>
</protein>
<proteinExistence type="predicted"/>
<evidence type="ECO:0000313" key="1">
    <source>
        <dbReference type="EMBL" id="VDO28009.1"/>
    </source>
</evidence>
<evidence type="ECO:0000313" key="3">
    <source>
        <dbReference type="WBParaSite" id="HPBE_0000275301-mRNA-1"/>
    </source>
</evidence>
<dbReference type="Proteomes" id="UP000050761">
    <property type="component" value="Unassembled WGS sequence"/>
</dbReference>
<dbReference type="AlphaFoldDB" id="A0A183F9B1"/>
<accession>A0A3P7U8X9</accession>
<reference evidence="3" key="2">
    <citation type="submission" date="2019-09" db="UniProtKB">
        <authorList>
            <consortium name="WormBaseParasite"/>
        </authorList>
    </citation>
    <scope>IDENTIFICATION</scope>
</reference>
<accession>A0A183F9B1</accession>
<reference evidence="1 2" key="1">
    <citation type="submission" date="2018-11" db="EMBL/GenBank/DDBJ databases">
        <authorList>
            <consortium name="Pathogen Informatics"/>
        </authorList>
    </citation>
    <scope>NUCLEOTIDE SEQUENCE [LARGE SCALE GENOMIC DNA]</scope>
</reference>